<reference evidence="1 2" key="1">
    <citation type="submission" date="2023-08" db="EMBL/GenBank/DDBJ databases">
        <title>Characterization of two Paracoccaceae strains isolated from Phycosphere and proposal of Xinfangfangia lacusdiani sp. nov.</title>
        <authorList>
            <person name="Deng Y."/>
            <person name="Zhang Y.Q."/>
        </authorList>
    </citation>
    <scope>NUCLEOTIDE SEQUENCE [LARGE SCALE GENOMIC DNA]</scope>
    <source>
        <strain evidence="1 2">CPCC 101601</strain>
    </source>
</reference>
<protein>
    <submittedName>
        <fullName evidence="1">Adenosylcobinamide amidohydrolase</fullName>
    </submittedName>
</protein>
<comment type="caution">
    <text evidence="1">The sequence shown here is derived from an EMBL/GenBank/DDBJ whole genome shotgun (WGS) entry which is preliminary data.</text>
</comment>
<gene>
    <name evidence="1" type="ORF">Q9295_05405</name>
</gene>
<dbReference type="Proteomes" id="UP001239680">
    <property type="component" value="Unassembled WGS sequence"/>
</dbReference>
<dbReference type="Pfam" id="PF01955">
    <property type="entry name" value="CbiZ"/>
    <property type="match status" value="1"/>
</dbReference>
<keyword evidence="2" id="KW-1185">Reference proteome</keyword>
<evidence type="ECO:0000313" key="1">
    <source>
        <dbReference type="EMBL" id="MDQ2065799.1"/>
    </source>
</evidence>
<proteinExistence type="predicted"/>
<name>A0ABU0VVM2_9RHOB</name>
<dbReference type="RefSeq" id="WP_306679489.1">
    <property type="nucleotide sequence ID" value="NZ_JAVDBT010000004.1"/>
</dbReference>
<dbReference type="InterPro" id="IPR052209">
    <property type="entry name" value="CbiZ"/>
</dbReference>
<dbReference type="EMBL" id="JAVDBT010000004">
    <property type="protein sequence ID" value="MDQ2065799.1"/>
    <property type="molecule type" value="Genomic_DNA"/>
</dbReference>
<dbReference type="PANTHER" id="PTHR35336">
    <property type="entry name" value="ADENOSYLCOBINAMIDE AMIDOHYDROLASE"/>
    <property type="match status" value="1"/>
</dbReference>
<organism evidence="1 2">
    <name type="scientific">Pseudogemmobacter lacusdianii</name>
    <dbReference type="NCBI Taxonomy" id="3069608"/>
    <lineage>
        <taxon>Bacteria</taxon>
        <taxon>Pseudomonadati</taxon>
        <taxon>Pseudomonadota</taxon>
        <taxon>Alphaproteobacteria</taxon>
        <taxon>Rhodobacterales</taxon>
        <taxon>Paracoccaceae</taxon>
        <taxon>Pseudogemmobacter</taxon>
    </lineage>
</organism>
<dbReference type="PANTHER" id="PTHR35336:SF5">
    <property type="entry name" value="ADENOSYLCOBINAMIDE AMIDOHYDROLASE"/>
    <property type="match status" value="1"/>
</dbReference>
<sequence>MIHVSLERPWLRATLSQPMRLLSHAPHNAGYCTTDEVLWREVRNADLTPDFPVEDWFAAEMRRAPQAVGMITSRDVGSYNEARATVEGITAQCVITLGLSNAEAVGKRLPWHPADFGTINILVATDAALTETAQLEALTIAVQARTAGLMSAGLMLETGLATGTGTDCIALACHPGQTRYAGLHTAVGEAIGACVREGIETAAQAWIAWRDAKRAGRI</sequence>
<dbReference type="InterPro" id="IPR002808">
    <property type="entry name" value="AdoCbi_amidolase"/>
</dbReference>
<accession>A0ABU0VVM2</accession>
<evidence type="ECO:0000313" key="2">
    <source>
        <dbReference type="Proteomes" id="UP001239680"/>
    </source>
</evidence>